<feature type="compositionally biased region" description="Basic and acidic residues" evidence="1">
    <location>
        <begin position="156"/>
        <end position="167"/>
    </location>
</feature>
<keyword evidence="3" id="KW-1185">Reference proteome</keyword>
<dbReference type="Proteomes" id="UP001221757">
    <property type="component" value="Unassembled WGS sequence"/>
</dbReference>
<feature type="compositionally biased region" description="Basic and acidic residues" evidence="1">
    <location>
        <begin position="174"/>
        <end position="187"/>
    </location>
</feature>
<evidence type="ECO:0000313" key="2">
    <source>
        <dbReference type="EMBL" id="KAJ7675133.1"/>
    </source>
</evidence>
<proteinExistence type="predicted"/>
<name>A0AAD7D2F5_MYCRO</name>
<evidence type="ECO:0000313" key="3">
    <source>
        <dbReference type="Proteomes" id="UP001221757"/>
    </source>
</evidence>
<comment type="caution">
    <text evidence="2">The sequence shown here is derived from an EMBL/GenBank/DDBJ whole genome shotgun (WGS) entry which is preliminary data.</text>
</comment>
<sequence>MPSLNPLLVSLCMGLRFLASRVPFFRLFSHASGDSDLSIHTPGSFLCGFGILSERSTSDIPLGFPWDFRRFTRKYCGKLIRHRIKGPCAHIFNPLGSSRLSVDTPTARLGAELKQNTKIQRICEGASAKAYATRMRGGTRTDRGMGTIAANGEGCAEARRSDDGGHGERRRTRITTEDTRTRARENG</sequence>
<feature type="region of interest" description="Disordered" evidence="1">
    <location>
        <begin position="137"/>
        <end position="187"/>
    </location>
</feature>
<dbReference type="AlphaFoldDB" id="A0AAD7D2F5"/>
<gene>
    <name evidence="2" type="ORF">B0H17DRAFT_1140448</name>
</gene>
<reference evidence="2" key="1">
    <citation type="submission" date="2023-03" db="EMBL/GenBank/DDBJ databases">
        <title>Massive genome expansion in bonnet fungi (Mycena s.s.) driven by repeated elements and novel gene families across ecological guilds.</title>
        <authorList>
            <consortium name="Lawrence Berkeley National Laboratory"/>
            <person name="Harder C.B."/>
            <person name="Miyauchi S."/>
            <person name="Viragh M."/>
            <person name="Kuo A."/>
            <person name="Thoen E."/>
            <person name="Andreopoulos B."/>
            <person name="Lu D."/>
            <person name="Skrede I."/>
            <person name="Drula E."/>
            <person name="Henrissat B."/>
            <person name="Morin E."/>
            <person name="Kohler A."/>
            <person name="Barry K."/>
            <person name="LaButti K."/>
            <person name="Morin E."/>
            <person name="Salamov A."/>
            <person name="Lipzen A."/>
            <person name="Mereny Z."/>
            <person name="Hegedus B."/>
            <person name="Baldrian P."/>
            <person name="Stursova M."/>
            <person name="Weitz H."/>
            <person name="Taylor A."/>
            <person name="Grigoriev I.V."/>
            <person name="Nagy L.G."/>
            <person name="Martin F."/>
            <person name="Kauserud H."/>
        </authorList>
    </citation>
    <scope>NUCLEOTIDE SEQUENCE</scope>
    <source>
        <strain evidence="2">CBHHK067</strain>
    </source>
</reference>
<dbReference type="EMBL" id="JARKIE010000152">
    <property type="protein sequence ID" value="KAJ7675133.1"/>
    <property type="molecule type" value="Genomic_DNA"/>
</dbReference>
<organism evidence="2 3">
    <name type="scientific">Mycena rosella</name>
    <name type="common">Pink bonnet</name>
    <name type="synonym">Agaricus rosellus</name>
    <dbReference type="NCBI Taxonomy" id="1033263"/>
    <lineage>
        <taxon>Eukaryota</taxon>
        <taxon>Fungi</taxon>
        <taxon>Dikarya</taxon>
        <taxon>Basidiomycota</taxon>
        <taxon>Agaricomycotina</taxon>
        <taxon>Agaricomycetes</taxon>
        <taxon>Agaricomycetidae</taxon>
        <taxon>Agaricales</taxon>
        <taxon>Marasmiineae</taxon>
        <taxon>Mycenaceae</taxon>
        <taxon>Mycena</taxon>
    </lineage>
</organism>
<accession>A0AAD7D2F5</accession>
<protein>
    <submittedName>
        <fullName evidence="2">Uncharacterized protein</fullName>
    </submittedName>
</protein>
<evidence type="ECO:0000256" key="1">
    <source>
        <dbReference type="SAM" id="MobiDB-lite"/>
    </source>
</evidence>